<dbReference type="AlphaFoldDB" id="A0A8U0I115"/>
<feature type="domain" description="UspA" evidence="1">
    <location>
        <begin position="113"/>
        <end position="236"/>
    </location>
</feature>
<dbReference type="Gene3D" id="3.40.50.12370">
    <property type="match status" value="1"/>
</dbReference>
<dbReference type="CDD" id="cd00293">
    <property type="entry name" value="USP-like"/>
    <property type="match status" value="1"/>
</dbReference>
<reference evidence="2 3" key="1">
    <citation type="submission" date="2022-04" db="EMBL/GenBank/DDBJ databases">
        <title>Diverse halophilic archaea isolated from saline environments.</title>
        <authorList>
            <person name="Cui H.-L."/>
        </authorList>
    </citation>
    <scope>NUCLEOTIDE SEQUENCE [LARGE SCALE GENOMIC DNA]</scope>
    <source>
        <strain evidence="2 3">XZYJT49</strain>
        <plasmid evidence="2 3">unnamed3</plasmid>
    </source>
</reference>
<evidence type="ECO:0000259" key="1">
    <source>
        <dbReference type="Pfam" id="PF00582"/>
    </source>
</evidence>
<evidence type="ECO:0000313" key="2">
    <source>
        <dbReference type="EMBL" id="UPV77055.1"/>
    </source>
</evidence>
<dbReference type="InterPro" id="IPR006016">
    <property type="entry name" value="UspA"/>
</dbReference>
<protein>
    <submittedName>
        <fullName evidence="2">Universal stress protein</fullName>
    </submittedName>
</protein>
<proteinExistence type="predicted"/>
<dbReference type="Proteomes" id="UP000830729">
    <property type="component" value="Plasmid unnamed3"/>
</dbReference>
<name>A0A8U0I115_9EURY</name>
<dbReference type="SUPFAM" id="SSF52402">
    <property type="entry name" value="Adenine nucleotide alpha hydrolases-like"/>
    <property type="match status" value="2"/>
</dbReference>
<gene>
    <name evidence="2" type="ORF">M0R89_21810</name>
</gene>
<accession>A0A8U0I115</accession>
<organism evidence="2 3">
    <name type="scientific">Halorussus limi</name>
    <dbReference type="NCBI Taxonomy" id="2938695"/>
    <lineage>
        <taxon>Archaea</taxon>
        <taxon>Methanobacteriati</taxon>
        <taxon>Methanobacteriota</taxon>
        <taxon>Stenosarchaea group</taxon>
        <taxon>Halobacteria</taxon>
        <taxon>Halobacteriales</taxon>
        <taxon>Haladaptataceae</taxon>
        <taxon>Halorussus</taxon>
    </lineage>
</organism>
<evidence type="ECO:0000313" key="3">
    <source>
        <dbReference type="Proteomes" id="UP000830729"/>
    </source>
</evidence>
<dbReference type="EMBL" id="CP096662">
    <property type="protein sequence ID" value="UPV77055.1"/>
    <property type="molecule type" value="Genomic_DNA"/>
</dbReference>
<keyword evidence="3" id="KW-1185">Reference proteome</keyword>
<geneLocation type="plasmid" evidence="2 3">
    <name>unnamed3</name>
</geneLocation>
<keyword evidence="2" id="KW-0614">Plasmid</keyword>
<dbReference type="KEGG" id="halx:M0R89_21810"/>
<dbReference type="Pfam" id="PF00582">
    <property type="entry name" value="Usp"/>
    <property type="match status" value="1"/>
</dbReference>
<dbReference type="GeneID" id="78823436"/>
<dbReference type="RefSeq" id="WP_248653081.1">
    <property type="nucleotide sequence ID" value="NZ_CP096662.1"/>
</dbReference>
<sequence length="239" mass="26103">MPLTGDSTILVPVDVSVAEPPDQEVLELLRPVNLVVLGYYPVPKQTAPAHLKEDHESDASERLDDLVRQFDSTEHDVEGVLVFTKDRQDSIDRVADQHDCDAVFVPGEAGPVERILVPLRGDVNLERIISLVGDLVRASDATVTLFHSVEEGTDPSQGEFVLRGAADRLSEEGIDRDRLDWELSGAEDPKSAIIDIAAEHDLIILGETEPSLRGRILGTVLTPILDGTEKPAIVVRDIN</sequence>